<keyword evidence="1" id="KW-1133">Transmembrane helix</keyword>
<keyword evidence="4" id="KW-1185">Reference proteome</keyword>
<dbReference type="PROSITE" id="PS51724">
    <property type="entry name" value="SPOR"/>
    <property type="match status" value="1"/>
</dbReference>
<dbReference type="Pfam" id="PF05036">
    <property type="entry name" value="SPOR"/>
    <property type="match status" value="1"/>
</dbReference>
<dbReference type="GO" id="GO:0042834">
    <property type="term" value="F:peptidoglycan binding"/>
    <property type="evidence" value="ECO:0007669"/>
    <property type="project" value="InterPro"/>
</dbReference>
<organism evidence="3 4">
    <name type="scientific">Aestuariirhabdus litorea</name>
    <dbReference type="NCBI Taxonomy" id="2528527"/>
    <lineage>
        <taxon>Bacteria</taxon>
        <taxon>Pseudomonadati</taxon>
        <taxon>Pseudomonadota</taxon>
        <taxon>Gammaproteobacteria</taxon>
        <taxon>Oceanospirillales</taxon>
        <taxon>Aestuariirhabdaceae</taxon>
        <taxon>Aestuariirhabdus</taxon>
    </lineage>
</organism>
<feature type="transmembrane region" description="Helical" evidence="1">
    <location>
        <begin position="9"/>
        <end position="27"/>
    </location>
</feature>
<evidence type="ECO:0000259" key="2">
    <source>
        <dbReference type="PROSITE" id="PS51724"/>
    </source>
</evidence>
<dbReference type="RefSeq" id="WP_125015349.1">
    <property type="nucleotide sequence ID" value="NZ_QWEZ01000001.1"/>
</dbReference>
<dbReference type="InterPro" id="IPR036680">
    <property type="entry name" value="SPOR-like_sf"/>
</dbReference>
<dbReference type="Gene3D" id="3.30.70.1070">
    <property type="entry name" value="Sporulation related repeat"/>
    <property type="match status" value="1"/>
</dbReference>
<dbReference type="EMBL" id="QWEZ01000001">
    <property type="protein sequence ID" value="RRJ84919.1"/>
    <property type="molecule type" value="Genomic_DNA"/>
</dbReference>
<protein>
    <recommendedName>
        <fullName evidence="2">SPOR domain-containing protein</fullName>
    </recommendedName>
</protein>
<evidence type="ECO:0000313" key="3">
    <source>
        <dbReference type="EMBL" id="RRJ84919.1"/>
    </source>
</evidence>
<proteinExistence type="predicted"/>
<sequence>MEQNIRQRMVGACVLLALGVIFLSWLYEPAETEGVAKPIPEAPAMPVVPAFIAEEKNYLEQVDAEAHEVNQYQMPEADSGVAVDPSPQLDGEGVPRTWALQMGVFANRDNARALVAKLQGLGYKAYSRRWEREGGQAVEGVYVGPMVDRADLLPLKKKLKGQVKLDGVIVRYHP</sequence>
<dbReference type="GO" id="GO:0032153">
    <property type="term" value="C:cell division site"/>
    <property type="evidence" value="ECO:0007669"/>
    <property type="project" value="TreeGrafter"/>
</dbReference>
<keyword evidence="1" id="KW-0472">Membrane</keyword>
<accession>A0A3P3VTZ2</accession>
<dbReference type="InterPro" id="IPR052521">
    <property type="entry name" value="Cell_div_SPOR-domain"/>
</dbReference>
<dbReference type="AlphaFoldDB" id="A0A3P3VTZ2"/>
<dbReference type="GO" id="GO:0030428">
    <property type="term" value="C:cell septum"/>
    <property type="evidence" value="ECO:0007669"/>
    <property type="project" value="TreeGrafter"/>
</dbReference>
<reference evidence="3 4" key="2">
    <citation type="submission" date="2018-12" db="EMBL/GenBank/DDBJ databases">
        <title>Simiduia agarivorans gen. nov., sp. nov., a marine, agarolytic bacterium isolated from shallow coastal water from Keelung, Taiwan.</title>
        <authorList>
            <person name="Shieh W.Y."/>
        </authorList>
    </citation>
    <scope>NUCLEOTIDE SEQUENCE [LARGE SCALE GENOMIC DNA]</scope>
    <source>
        <strain evidence="3 4">GTF-13</strain>
    </source>
</reference>
<dbReference type="InterPro" id="IPR007730">
    <property type="entry name" value="SPOR-like_dom"/>
</dbReference>
<dbReference type="GO" id="GO:0032506">
    <property type="term" value="P:cytokinetic process"/>
    <property type="evidence" value="ECO:0007669"/>
    <property type="project" value="TreeGrafter"/>
</dbReference>
<dbReference type="PANTHER" id="PTHR38687:SF1">
    <property type="entry name" value="CELL DIVISION PROTEIN DEDD"/>
    <property type="match status" value="1"/>
</dbReference>
<keyword evidence="1" id="KW-0812">Transmembrane</keyword>
<dbReference type="PANTHER" id="PTHR38687">
    <property type="entry name" value="CELL DIVISION PROTEIN DEDD-RELATED"/>
    <property type="match status" value="1"/>
</dbReference>
<name>A0A3P3VTZ2_9GAMM</name>
<evidence type="ECO:0000256" key="1">
    <source>
        <dbReference type="SAM" id="Phobius"/>
    </source>
</evidence>
<comment type="caution">
    <text evidence="3">The sequence shown here is derived from an EMBL/GenBank/DDBJ whole genome shotgun (WGS) entry which is preliminary data.</text>
</comment>
<gene>
    <name evidence="3" type="ORF">D0544_07505</name>
</gene>
<evidence type="ECO:0000313" key="4">
    <source>
        <dbReference type="Proteomes" id="UP000280792"/>
    </source>
</evidence>
<dbReference type="Proteomes" id="UP000280792">
    <property type="component" value="Unassembled WGS sequence"/>
</dbReference>
<feature type="domain" description="SPOR" evidence="2">
    <location>
        <begin position="92"/>
        <end position="172"/>
    </location>
</feature>
<reference evidence="3 4" key="1">
    <citation type="submission" date="2018-08" db="EMBL/GenBank/DDBJ databases">
        <authorList>
            <person name="Khan S.A."/>
        </authorList>
    </citation>
    <scope>NUCLEOTIDE SEQUENCE [LARGE SCALE GENOMIC DNA]</scope>
    <source>
        <strain evidence="3 4">GTF-13</strain>
    </source>
</reference>
<dbReference type="SUPFAM" id="SSF110997">
    <property type="entry name" value="Sporulation related repeat"/>
    <property type="match status" value="1"/>
</dbReference>